<reference evidence="3" key="1">
    <citation type="journal article" date="2019" name="Int. J. Syst. Evol. Microbiol.">
        <title>The Global Catalogue of Microorganisms (GCM) 10K type strain sequencing project: providing services to taxonomists for standard genome sequencing and annotation.</title>
        <authorList>
            <consortium name="The Broad Institute Genomics Platform"/>
            <consortium name="The Broad Institute Genome Sequencing Center for Infectious Disease"/>
            <person name="Wu L."/>
            <person name="Ma J."/>
        </authorList>
    </citation>
    <scope>NUCLEOTIDE SEQUENCE [LARGE SCALE GENOMIC DNA]</scope>
    <source>
        <strain evidence="3">KCTC 42585</strain>
    </source>
</reference>
<gene>
    <name evidence="2" type="ORF">ACFSTG_00035</name>
</gene>
<feature type="non-terminal residue" evidence="2">
    <location>
        <position position="402"/>
    </location>
</feature>
<organism evidence="2 3">
    <name type="scientific">Salinimicrobium flavum</name>
    <dbReference type="NCBI Taxonomy" id="1737065"/>
    <lineage>
        <taxon>Bacteria</taxon>
        <taxon>Pseudomonadati</taxon>
        <taxon>Bacteroidota</taxon>
        <taxon>Flavobacteriia</taxon>
        <taxon>Flavobacteriales</taxon>
        <taxon>Flavobacteriaceae</taxon>
        <taxon>Salinimicrobium</taxon>
    </lineage>
</organism>
<comment type="caution">
    <text evidence="2">The sequence shown here is derived from an EMBL/GenBank/DDBJ whole genome shotgun (WGS) entry which is preliminary data.</text>
</comment>
<feature type="region of interest" description="Disordered" evidence="1">
    <location>
        <begin position="1"/>
        <end position="21"/>
    </location>
</feature>
<dbReference type="Proteomes" id="UP001597468">
    <property type="component" value="Unassembled WGS sequence"/>
</dbReference>
<evidence type="ECO:0008006" key="4">
    <source>
        <dbReference type="Google" id="ProtNLM"/>
    </source>
</evidence>
<evidence type="ECO:0000313" key="3">
    <source>
        <dbReference type="Proteomes" id="UP001597468"/>
    </source>
</evidence>
<evidence type="ECO:0000313" key="2">
    <source>
        <dbReference type="EMBL" id="MFD2516275.1"/>
    </source>
</evidence>
<dbReference type="EMBL" id="JBHULT010000002">
    <property type="protein sequence ID" value="MFD2516275.1"/>
    <property type="molecule type" value="Genomic_DNA"/>
</dbReference>
<accession>A0ABW5IVZ8</accession>
<keyword evidence="3" id="KW-1185">Reference proteome</keyword>
<evidence type="ECO:0000256" key="1">
    <source>
        <dbReference type="SAM" id="MobiDB-lite"/>
    </source>
</evidence>
<name>A0ABW5IVZ8_9FLAO</name>
<protein>
    <recommendedName>
        <fullName evidence="4">PKD domain-containing protein</fullName>
    </recommendedName>
</protein>
<dbReference type="RefSeq" id="WP_380747224.1">
    <property type="nucleotide sequence ID" value="NZ_JBHULT010000002.1"/>
</dbReference>
<proteinExistence type="predicted"/>
<sequence length="402" mass="42863">MKDFTIGAFSGKGKKIPKAPQESETKTWKNVMFYFLFVFILGNNYLYAQLPPCPTTTQICIDGDPDDWDALHNATTTAPTYSHTPDPFGGGVLDDQFTQGSKDYFEASSLNWADGQTKAKNDIANAAAFIENGYLKFAGDKTSNNGDSQIGFWFYLNNTSPQPDGSFAPEHAIGDLLVLINFTGGGSTPNLLVYQWVGGTDKKPSNLIDVTQSGIGFAKQNAGGEEVPEGWLFPTLTYDSNNFFEGYVDLNELPEGSSFCFSQFMVEGRSSQTLEASLDDFASGQFDVKPSVEVNSPVVCSSDLPATITATPESGSVGDYNYSWTVPMGVSDPGNVASFNASTAGTYSVIITYKSLGGIIDCPSETASGTLTINQNPTVSVNSPVVCSADLPATITATPSPA</sequence>